<protein>
    <submittedName>
        <fullName evidence="4">DegT/DnrJ/EryC1/StrS family aminotransferase</fullName>
    </submittedName>
</protein>
<evidence type="ECO:0000313" key="5">
    <source>
        <dbReference type="Proteomes" id="UP001652445"/>
    </source>
</evidence>
<dbReference type="InterPro" id="IPR015421">
    <property type="entry name" value="PyrdxlP-dep_Trfase_major"/>
</dbReference>
<organism evidence="4 5">
    <name type="scientific">Paenibacillus baimaensis</name>
    <dbReference type="NCBI Taxonomy" id="2982185"/>
    <lineage>
        <taxon>Bacteria</taxon>
        <taxon>Bacillati</taxon>
        <taxon>Bacillota</taxon>
        <taxon>Bacilli</taxon>
        <taxon>Bacillales</taxon>
        <taxon>Paenibacillaceae</taxon>
        <taxon>Paenibacillus</taxon>
    </lineage>
</organism>
<dbReference type="EMBL" id="JAOQIO010000077">
    <property type="protein sequence ID" value="MCU6794219.1"/>
    <property type="molecule type" value="Genomic_DNA"/>
</dbReference>
<dbReference type="PIRSF" id="PIRSF000390">
    <property type="entry name" value="PLP_StrS"/>
    <property type="match status" value="1"/>
</dbReference>
<comment type="caution">
    <text evidence="4">The sequence shown here is derived from an EMBL/GenBank/DDBJ whole genome shotgun (WGS) entry which is preliminary data.</text>
</comment>
<dbReference type="Proteomes" id="UP001652445">
    <property type="component" value="Unassembled WGS sequence"/>
</dbReference>
<proteinExistence type="inferred from homology"/>
<keyword evidence="4" id="KW-0032">Aminotransferase</keyword>
<reference evidence="4 5" key="1">
    <citation type="submission" date="2022-09" db="EMBL/GenBank/DDBJ databases">
        <authorList>
            <person name="Han X.L."/>
            <person name="Wang Q."/>
            <person name="Lu T."/>
        </authorList>
    </citation>
    <scope>NUCLEOTIDE SEQUENCE [LARGE SCALE GENOMIC DNA]</scope>
    <source>
        <strain evidence="4 5">WQ 127069</strain>
    </source>
</reference>
<dbReference type="CDD" id="cd00616">
    <property type="entry name" value="AHBA_syn"/>
    <property type="match status" value="1"/>
</dbReference>
<name>A0ABT2UHV8_9BACL</name>
<gene>
    <name evidence="4" type="ORF">OB236_19110</name>
</gene>
<evidence type="ECO:0000313" key="4">
    <source>
        <dbReference type="EMBL" id="MCU6794219.1"/>
    </source>
</evidence>
<dbReference type="InterPro" id="IPR000653">
    <property type="entry name" value="DegT/StrS_aminotransferase"/>
</dbReference>
<keyword evidence="5" id="KW-1185">Reference proteome</keyword>
<dbReference type="InterPro" id="IPR015424">
    <property type="entry name" value="PyrdxlP-dep_Trfase"/>
</dbReference>
<evidence type="ECO:0000256" key="3">
    <source>
        <dbReference type="RuleBase" id="RU004508"/>
    </source>
</evidence>
<dbReference type="PANTHER" id="PTHR30244">
    <property type="entry name" value="TRANSAMINASE"/>
    <property type="match status" value="1"/>
</dbReference>
<evidence type="ECO:0000256" key="2">
    <source>
        <dbReference type="ARBA" id="ARBA00037999"/>
    </source>
</evidence>
<sequence length="385" mass="42548">MSITMHRLNYFTKREVPLLDTVAQYNYLKEELQAAMNQVLESGSYIMGPAVKQFEEAVAKYCGIKHAIGVANGTDALLLTLDALGIGPGDEVITSPFTFFASAEVISQLGAVPVFIDIEADSYNIDTTKLEAAITPKTKAIIPVHIFGQPVEMDAVMELAHKYGLHVIEDACQAMGSAYKHRPVGSIGTAGCFSFFPTKNLGGYGDGGMVITNDDELAAKLRILRVHGSNPKYYHSMIGYNSRLDSLQAAMLKVKLPHLDDWNRKRRQKALVYTAQLRVTPLKLPMESQGMYVIYHLYIIQTPHRDALLRHLADHGVGSGSYYPVPLHRQQVYQPLGYGLGSLPVAEQAALGTMALPLYPEMTDEDQAYVIAVVHDFFEKRGELQ</sequence>
<dbReference type="GO" id="GO:0008483">
    <property type="term" value="F:transaminase activity"/>
    <property type="evidence" value="ECO:0007669"/>
    <property type="project" value="UniProtKB-KW"/>
</dbReference>
<evidence type="ECO:0000256" key="1">
    <source>
        <dbReference type="ARBA" id="ARBA00022898"/>
    </source>
</evidence>
<dbReference type="RefSeq" id="WP_262685405.1">
    <property type="nucleotide sequence ID" value="NZ_JAOQIO010000077.1"/>
</dbReference>
<dbReference type="InterPro" id="IPR015422">
    <property type="entry name" value="PyrdxlP-dep_Trfase_small"/>
</dbReference>
<comment type="similarity">
    <text evidence="2 3">Belongs to the DegT/DnrJ/EryC1 family.</text>
</comment>
<dbReference type="PANTHER" id="PTHR30244:SF36">
    <property type="entry name" value="3-OXO-GLUCOSE-6-PHOSPHATE:GLUTAMATE AMINOTRANSFERASE"/>
    <property type="match status" value="1"/>
</dbReference>
<keyword evidence="4" id="KW-0808">Transferase</keyword>
<dbReference type="SUPFAM" id="SSF53383">
    <property type="entry name" value="PLP-dependent transferases"/>
    <property type="match status" value="1"/>
</dbReference>
<keyword evidence="1 3" id="KW-0663">Pyridoxal phosphate</keyword>
<dbReference type="Pfam" id="PF01041">
    <property type="entry name" value="DegT_DnrJ_EryC1"/>
    <property type="match status" value="1"/>
</dbReference>
<dbReference type="Gene3D" id="3.40.640.10">
    <property type="entry name" value="Type I PLP-dependent aspartate aminotransferase-like (Major domain)"/>
    <property type="match status" value="1"/>
</dbReference>
<accession>A0ABT2UHV8</accession>
<dbReference type="Gene3D" id="3.90.1150.10">
    <property type="entry name" value="Aspartate Aminotransferase, domain 1"/>
    <property type="match status" value="1"/>
</dbReference>